<organism evidence="1 2">
    <name type="scientific">Dentiscutata erythropus</name>
    <dbReference type="NCBI Taxonomy" id="1348616"/>
    <lineage>
        <taxon>Eukaryota</taxon>
        <taxon>Fungi</taxon>
        <taxon>Fungi incertae sedis</taxon>
        <taxon>Mucoromycota</taxon>
        <taxon>Glomeromycotina</taxon>
        <taxon>Glomeromycetes</taxon>
        <taxon>Diversisporales</taxon>
        <taxon>Gigasporaceae</taxon>
        <taxon>Dentiscutata</taxon>
    </lineage>
</organism>
<protein>
    <submittedName>
        <fullName evidence="1">18023_t:CDS:1</fullName>
    </submittedName>
</protein>
<name>A0A9N9P3E7_9GLOM</name>
<dbReference type="Proteomes" id="UP000789405">
    <property type="component" value="Unassembled WGS sequence"/>
</dbReference>
<gene>
    <name evidence="1" type="ORF">DERYTH_LOCUS23075</name>
</gene>
<dbReference type="EMBL" id="CAJVPY010033933">
    <property type="protein sequence ID" value="CAG8799486.1"/>
    <property type="molecule type" value="Genomic_DNA"/>
</dbReference>
<evidence type="ECO:0000313" key="1">
    <source>
        <dbReference type="EMBL" id="CAG8799486.1"/>
    </source>
</evidence>
<reference evidence="1" key="1">
    <citation type="submission" date="2021-06" db="EMBL/GenBank/DDBJ databases">
        <authorList>
            <person name="Kallberg Y."/>
            <person name="Tangrot J."/>
            <person name="Rosling A."/>
        </authorList>
    </citation>
    <scope>NUCLEOTIDE SEQUENCE</scope>
    <source>
        <strain evidence="1">MA453B</strain>
    </source>
</reference>
<evidence type="ECO:0000313" key="2">
    <source>
        <dbReference type="Proteomes" id="UP000789405"/>
    </source>
</evidence>
<accession>A0A9N9P3E7</accession>
<proteinExistence type="predicted"/>
<dbReference type="AlphaFoldDB" id="A0A9N9P3E7"/>
<feature type="non-terminal residue" evidence="1">
    <location>
        <position position="1"/>
    </location>
</feature>
<comment type="caution">
    <text evidence="1">The sequence shown here is derived from an EMBL/GenBank/DDBJ whole genome shotgun (WGS) entry which is preliminary data.</text>
</comment>
<keyword evidence="2" id="KW-1185">Reference proteome</keyword>
<sequence>RFRTLLNEINSYLDRLTNLNNLNNDRAKLQVLTQNILRIMDSMNFTDGEDSTII</sequence>